<evidence type="ECO:0000313" key="6">
    <source>
        <dbReference type="Proteomes" id="UP000272942"/>
    </source>
</evidence>
<dbReference type="GO" id="GO:0006417">
    <property type="term" value="P:regulation of translation"/>
    <property type="evidence" value="ECO:0007669"/>
    <property type="project" value="TreeGrafter"/>
</dbReference>
<dbReference type="OrthoDB" id="6283142at2759"/>
<accession>A0A183AY17</accession>
<dbReference type="SUPFAM" id="SSF48371">
    <property type="entry name" value="ARM repeat"/>
    <property type="match status" value="1"/>
</dbReference>
<keyword evidence="6" id="KW-1185">Reference proteome</keyword>
<dbReference type="GO" id="GO:0019887">
    <property type="term" value="F:protein kinase regulator activity"/>
    <property type="evidence" value="ECO:0007669"/>
    <property type="project" value="TreeGrafter"/>
</dbReference>
<evidence type="ECO:0000259" key="4">
    <source>
        <dbReference type="Pfam" id="PF24993"/>
    </source>
</evidence>
<dbReference type="InterPro" id="IPR016024">
    <property type="entry name" value="ARM-type_fold"/>
</dbReference>
<comment type="similarity">
    <text evidence="1">Belongs to the GCN1 family.</text>
</comment>
<gene>
    <name evidence="5" type="ORF">ECPE_LOCUS11852</name>
</gene>
<dbReference type="InterPro" id="IPR011989">
    <property type="entry name" value="ARM-like"/>
</dbReference>
<reference evidence="7" key="1">
    <citation type="submission" date="2016-06" db="UniProtKB">
        <authorList>
            <consortium name="WormBaseParasite"/>
        </authorList>
    </citation>
    <scope>IDENTIFICATION</scope>
</reference>
<dbReference type="Proteomes" id="UP000272942">
    <property type="component" value="Unassembled WGS sequence"/>
</dbReference>
<dbReference type="PANTHER" id="PTHR23346">
    <property type="entry name" value="TRANSLATIONAL ACTIVATOR GCN1-RELATED"/>
    <property type="match status" value="1"/>
</dbReference>
<dbReference type="GO" id="GO:0005829">
    <property type="term" value="C:cytosol"/>
    <property type="evidence" value="ECO:0007669"/>
    <property type="project" value="TreeGrafter"/>
</dbReference>
<protein>
    <submittedName>
        <fullName evidence="7">HEAT repeat-containing protein 5B</fullName>
    </submittedName>
</protein>
<proteinExistence type="inferred from homology"/>
<reference evidence="5 6" key="2">
    <citation type="submission" date="2018-11" db="EMBL/GenBank/DDBJ databases">
        <authorList>
            <consortium name="Pathogen Informatics"/>
        </authorList>
    </citation>
    <scope>NUCLEOTIDE SEQUENCE [LARGE SCALE GENOMIC DNA]</scope>
    <source>
        <strain evidence="5 6">Egypt</strain>
    </source>
</reference>
<dbReference type="WBParaSite" id="ECPE_0001188701-mRNA-1">
    <property type="protein sequence ID" value="ECPE_0001188701-mRNA-1"/>
    <property type="gene ID" value="ECPE_0001188701"/>
</dbReference>
<dbReference type="InterPro" id="IPR056810">
    <property type="entry name" value="GNC1-like_N"/>
</dbReference>
<sequence>MESGEYYVYRRYCQQAPHVFNRIIGLLKTQEPTSYFLVVGSELAKYICKMEVENASDHKPKCMEVISYCANEENFKSLMIPNIHRAILRSAEANMKSVYMLINEVSFDLSSHAVEFSQPITKHLFTLSDLVRRHAIKVLSAVVRKCTENEAISTIYKQVHSQITGPEGRKAGQDVRLAGLTCLGELSAHGAKRTAVIDKVGTASVALLLDYIDQESHEETLIYAAKQLAKWLRTFRSNLPDRFHNFIKAKAFDPKLAPPVRCAYLMCLSAGFTNVRIGDRLPAAILPNLLTSVQRAIGQPNHSPVVFESVIASSVWLRHFVAKSDPLTEDRVKSDLMSTPIWAMLFGGTAAVKRRPWFSERFLQTAPDYVLCELASLLEVVLRELYAFIPANAIGAIHRTLVLLALHPFYEQVRKPVLRCLTSLVENSEPSVRFKHAGQLLRELASCLWESDGDKKPLKSTDSANQKTAKHGESSVTQSENVGLRVWNDVPTNGPESEPPGLTNEQTRSRVVGAYVANLITTLLGCCRMEQKDGNKNTGKRADLKWHAYPVPDYWQSVVDTYLASLLPASHPVISVPIPNLWERLRERLHLPSIVDNPEWSTMIGSDYLANKWTKWVEYFLQLPCLDQGYRLAVQRLFLWSCKGFGGTLFEQIHTQLSGNSFASVSETEVQIMLTPSTQLYNHELLER</sequence>
<feature type="domain" description="Stalled ribosome sensor GCN1-like N-terminal" evidence="4">
    <location>
        <begin position="56"/>
        <end position="169"/>
    </location>
</feature>
<dbReference type="Gene3D" id="1.25.10.10">
    <property type="entry name" value="Leucine-rich Repeat Variant"/>
    <property type="match status" value="1"/>
</dbReference>
<evidence type="ECO:0000256" key="2">
    <source>
        <dbReference type="ARBA" id="ARBA00022737"/>
    </source>
</evidence>
<name>A0A183AY17_9TREM</name>
<evidence type="ECO:0000313" key="7">
    <source>
        <dbReference type="WBParaSite" id="ECPE_0001188701-mRNA-1"/>
    </source>
</evidence>
<dbReference type="GO" id="GO:0034198">
    <property type="term" value="P:cellular response to amino acid starvation"/>
    <property type="evidence" value="ECO:0007669"/>
    <property type="project" value="TreeGrafter"/>
</dbReference>
<feature type="region of interest" description="Disordered" evidence="3">
    <location>
        <begin position="453"/>
        <end position="507"/>
    </location>
</feature>
<dbReference type="Pfam" id="PF24993">
    <property type="entry name" value="GNC1_N"/>
    <property type="match status" value="1"/>
</dbReference>
<dbReference type="AlphaFoldDB" id="A0A183AY17"/>
<evidence type="ECO:0000313" key="5">
    <source>
        <dbReference type="EMBL" id="VDP89039.1"/>
    </source>
</evidence>
<keyword evidence="2" id="KW-0677">Repeat</keyword>
<evidence type="ECO:0000256" key="1">
    <source>
        <dbReference type="ARBA" id="ARBA00007366"/>
    </source>
</evidence>
<evidence type="ECO:0000256" key="3">
    <source>
        <dbReference type="SAM" id="MobiDB-lite"/>
    </source>
</evidence>
<organism evidence="7">
    <name type="scientific">Echinostoma caproni</name>
    <dbReference type="NCBI Taxonomy" id="27848"/>
    <lineage>
        <taxon>Eukaryota</taxon>
        <taxon>Metazoa</taxon>
        <taxon>Spiralia</taxon>
        <taxon>Lophotrochozoa</taxon>
        <taxon>Platyhelminthes</taxon>
        <taxon>Trematoda</taxon>
        <taxon>Digenea</taxon>
        <taxon>Plagiorchiida</taxon>
        <taxon>Echinostomata</taxon>
        <taxon>Echinostomatoidea</taxon>
        <taxon>Echinostomatidae</taxon>
        <taxon>Echinostoma</taxon>
    </lineage>
</organism>
<dbReference type="PANTHER" id="PTHR23346:SF7">
    <property type="entry name" value="STALLED RIBOSOME SENSOR GCN1"/>
    <property type="match status" value="1"/>
</dbReference>
<dbReference type="EMBL" id="UZAN01051654">
    <property type="protein sequence ID" value="VDP89039.1"/>
    <property type="molecule type" value="Genomic_DNA"/>
</dbReference>